<protein>
    <recommendedName>
        <fullName evidence="1">BTB domain-containing protein</fullName>
    </recommendedName>
</protein>
<dbReference type="InterPro" id="IPR003131">
    <property type="entry name" value="T1-type_BTB"/>
</dbReference>
<dbReference type="EnsemblMetazoa" id="XM_038196397.1">
    <property type="protein sequence ID" value="XP_038052325.1"/>
    <property type="gene ID" value="LOC119725031"/>
</dbReference>
<dbReference type="Proteomes" id="UP000887568">
    <property type="component" value="Unplaced"/>
</dbReference>
<dbReference type="Gene3D" id="3.30.710.10">
    <property type="entry name" value="Potassium Channel Kv1.1, Chain A"/>
    <property type="match status" value="1"/>
</dbReference>
<dbReference type="OMA" id="IMEIAVC"/>
<dbReference type="GeneID" id="119725031"/>
<organism evidence="2 3">
    <name type="scientific">Patiria miniata</name>
    <name type="common">Bat star</name>
    <name type="synonym">Asterina miniata</name>
    <dbReference type="NCBI Taxonomy" id="46514"/>
    <lineage>
        <taxon>Eukaryota</taxon>
        <taxon>Metazoa</taxon>
        <taxon>Echinodermata</taxon>
        <taxon>Eleutherozoa</taxon>
        <taxon>Asterozoa</taxon>
        <taxon>Asteroidea</taxon>
        <taxon>Valvatacea</taxon>
        <taxon>Valvatida</taxon>
        <taxon>Asterinidae</taxon>
        <taxon>Patiria</taxon>
    </lineage>
</organism>
<dbReference type="InterPro" id="IPR000210">
    <property type="entry name" value="BTB/POZ_dom"/>
</dbReference>
<proteinExistence type="predicted"/>
<dbReference type="GO" id="GO:0051260">
    <property type="term" value="P:protein homooligomerization"/>
    <property type="evidence" value="ECO:0007669"/>
    <property type="project" value="InterPro"/>
</dbReference>
<name>A0A913ZML0_PATMI</name>
<dbReference type="Pfam" id="PF02214">
    <property type="entry name" value="BTB_2"/>
    <property type="match status" value="1"/>
</dbReference>
<dbReference type="AlphaFoldDB" id="A0A913ZML0"/>
<dbReference type="InterPro" id="IPR011333">
    <property type="entry name" value="SKP1/BTB/POZ_sf"/>
</dbReference>
<accession>A0A913ZML0</accession>
<dbReference type="SUPFAM" id="SSF54695">
    <property type="entry name" value="POZ domain"/>
    <property type="match status" value="1"/>
</dbReference>
<reference evidence="2" key="1">
    <citation type="submission" date="2022-11" db="UniProtKB">
        <authorList>
            <consortium name="EnsemblMetazoa"/>
        </authorList>
    </citation>
    <scope>IDENTIFICATION</scope>
</reference>
<sequence length="222" mass="25237">MDDVVKLDVGGCLYTTTRSTMIRYPDSMLGKIFISRQGTPSTDAHARDDDTAYVIDGDGPIFRHVLNFLRRGRLILPEDFKEWDVLSTEADFYQLKELTDAVRELAARKDRLEIMEIAVCGNQFTFTGSRDTLERTPLLLQFLGRHDSLRDGFPLRRSDILESVGEKGRYGVSLVEGDFSGYRVEMFQQISELGFELKTATNLVNGTCQGVTWTFARRNCNK</sequence>
<evidence type="ECO:0000313" key="2">
    <source>
        <dbReference type="EnsemblMetazoa" id="XP_038052325.1"/>
    </source>
</evidence>
<dbReference type="RefSeq" id="XP_038052325.1">
    <property type="nucleotide sequence ID" value="XM_038196397.1"/>
</dbReference>
<feature type="domain" description="BTB" evidence="1">
    <location>
        <begin position="3"/>
        <end position="110"/>
    </location>
</feature>
<dbReference type="OrthoDB" id="2414723at2759"/>
<dbReference type="PANTHER" id="PTHR14499">
    <property type="entry name" value="POTASSIUM CHANNEL TETRAMERIZATION DOMAIN-CONTAINING"/>
    <property type="match status" value="1"/>
</dbReference>
<keyword evidence="3" id="KW-1185">Reference proteome</keyword>
<dbReference type="PANTHER" id="PTHR14499:SF144">
    <property type="entry name" value="POTASSIUM CHANNEL TETRAMERISATION-TYPE BTB DOMAIN-CONTAINING PROTEIN"/>
    <property type="match status" value="1"/>
</dbReference>
<evidence type="ECO:0000313" key="3">
    <source>
        <dbReference type="Proteomes" id="UP000887568"/>
    </source>
</evidence>
<dbReference type="SMART" id="SM00225">
    <property type="entry name" value="BTB"/>
    <property type="match status" value="1"/>
</dbReference>
<evidence type="ECO:0000259" key="1">
    <source>
        <dbReference type="SMART" id="SM00225"/>
    </source>
</evidence>